<feature type="transmembrane region" description="Helical" evidence="9">
    <location>
        <begin position="262"/>
        <end position="287"/>
    </location>
</feature>
<keyword evidence="3 9" id="KW-0812">Transmembrane</keyword>
<dbReference type="PROSITE" id="PS50929">
    <property type="entry name" value="ABC_TM1F"/>
    <property type="match status" value="1"/>
</dbReference>
<dbReference type="GO" id="GO:0140359">
    <property type="term" value="F:ABC-type transporter activity"/>
    <property type="evidence" value="ECO:0007669"/>
    <property type="project" value="InterPro"/>
</dbReference>
<evidence type="ECO:0000256" key="5">
    <source>
        <dbReference type="ARBA" id="ARBA00022741"/>
    </source>
</evidence>
<evidence type="ECO:0000256" key="7">
    <source>
        <dbReference type="ARBA" id="ARBA00022989"/>
    </source>
</evidence>
<name>A0A016VAU2_9BILA</name>
<feature type="domain" description="ABC transmembrane type-1" evidence="10">
    <location>
        <begin position="128"/>
        <end position="287"/>
    </location>
</feature>
<evidence type="ECO:0000256" key="8">
    <source>
        <dbReference type="ARBA" id="ARBA00023136"/>
    </source>
</evidence>
<dbReference type="Proteomes" id="UP000024635">
    <property type="component" value="Unassembled WGS sequence"/>
</dbReference>
<evidence type="ECO:0000256" key="9">
    <source>
        <dbReference type="SAM" id="Phobius"/>
    </source>
</evidence>
<feature type="transmembrane region" description="Helical" evidence="9">
    <location>
        <begin position="173"/>
        <end position="196"/>
    </location>
</feature>
<dbReference type="PANTHER" id="PTHR24223:SF443">
    <property type="entry name" value="MULTIDRUG-RESISTANCE LIKE PROTEIN 1, ISOFORM I"/>
    <property type="match status" value="1"/>
</dbReference>
<dbReference type="GO" id="GO:0016020">
    <property type="term" value="C:membrane"/>
    <property type="evidence" value="ECO:0007669"/>
    <property type="project" value="InterPro"/>
</dbReference>
<dbReference type="PANTHER" id="PTHR24223">
    <property type="entry name" value="ATP-BINDING CASSETTE SUB-FAMILY C"/>
    <property type="match status" value="1"/>
</dbReference>
<protein>
    <recommendedName>
        <fullName evidence="10">ABC transmembrane type-1 domain-containing protein</fullName>
    </recommendedName>
</protein>
<evidence type="ECO:0000259" key="10">
    <source>
        <dbReference type="PROSITE" id="PS50929"/>
    </source>
</evidence>
<dbReference type="EMBL" id="JARK01001349">
    <property type="protein sequence ID" value="EYC24794.1"/>
    <property type="molecule type" value="Genomic_DNA"/>
</dbReference>
<comment type="subcellular location">
    <subcellularLocation>
        <location evidence="1">Endomembrane system</location>
        <topology evidence="1">Multi-pass membrane protein</topology>
    </subcellularLocation>
</comment>
<keyword evidence="2" id="KW-0813">Transport</keyword>
<comment type="caution">
    <text evidence="11">The sequence shown here is derived from an EMBL/GenBank/DDBJ whole genome shotgun (WGS) entry which is preliminary data.</text>
</comment>
<evidence type="ECO:0000313" key="12">
    <source>
        <dbReference type="Proteomes" id="UP000024635"/>
    </source>
</evidence>
<dbReference type="STRING" id="53326.A0A016VAU2"/>
<keyword evidence="7 9" id="KW-1133">Transmembrane helix</keyword>
<evidence type="ECO:0000256" key="3">
    <source>
        <dbReference type="ARBA" id="ARBA00022692"/>
    </source>
</evidence>
<dbReference type="SUPFAM" id="SSF90123">
    <property type="entry name" value="ABC transporter transmembrane region"/>
    <property type="match status" value="1"/>
</dbReference>
<keyword evidence="12" id="KW-1185">Reference proteome</keyword>
<keyword evidence="6" id="KW-0067">ATP-binding</keyword>
<sequence length="349" mass="37769">MLFLLTHNSFGFMEKVFHAITVQDAFGSATPRLKHVLVPEWVTIATTRSPISDASSPTKNGSAIVAAHADEERVVVDGKAEEKVALLGAEKKQTEKSKLVEKEGVETGKVKWPVYLTYIRAIGLDFAVLFISVYVLSSVLGVASNLWLAKWSDDAEAIQKTSNGSSYETNIRLAIYASLGVGQALFVCAASVIMALGMVGASRLLHEGILKNILHSPMLFFDTTPIGRILNRFGKDVDTVDNRLPEAVGELTLTGADIAVTIFLLVFVTPWVFGPVTVVFFLNAVVLDVEAIDTTLPGSIRSMVMTVFNVVATIVVIVIATPLIALPFALLAALYFVVLVRTQLTNYVL</sequence>
<dbReference type="OrthoDB" id="6500128at2759"/>
<dbReference type="GO" id="GO:0005524">
    <property type="term" value="F:ATP binding"/>
    <property type="evidence" value="ECO:0007669"/>
    <property type="project" value="UniProtKB-KW"/>
</dbReference>
<accession>A0A016VAU2</accession>
<gene>
    <name evidence="11" type="primary">Acey_s0013.g2112</name>
    <name evidence="11" type="ORF">Y032_0013g2112</name>
</gene>
<evidence type="ECO:0000256" key="1">
    <source>
        <dbReference type="ARBA" id="ARBA00004127"/>
    </source>
</evidence>
<dbReference type="AlphaFoldDB" id="A0A016VAU2"/>
<dbReference type="InterPro" id="IPR011527">
    <property type="entry name" value="ABC1_TM_dom"/>
</dbReference>
<reference evidence="12" key="1">
    <citation type="journal article" date="2015" name="Nat. Genet.">
        <title>The genome and transcriptome of the zoonotic hookworm Ancylostoma ceylanicum identify infection-specific gene families.</title>
        <authorList>
            <person name="Schwarz E.M."/>
            <person name="Hu Y."/>
            <person name="Antoshechkin I."/>
            <person name="Miller M.M."/>
            <person name="Sternberg P.W."/>
            <person name="Aroian R.V."/>
        </authorList>
    </citation>
    <scope>NUCLEOTIDE SEQUENCE</scope>
    <source>
        <strain evidence="12">HY135</strain>
    </source>
</reference>
<dbReference type="InterPro" id="IPR036640">
    <property type="entry name" value="ABC1_TM_sf"/>
</dbReference>
<dbReference type="GO" id="GO:0012505">
    <property type="term" value="C:endomembrane system"/>
    <property type="evidence" value="ECO:0007669"/>
    <property type="project" value="UniProtKB-SubCell"/>
</dbReference>
<evidence type="ECO:0000256" key="4">
    <source>
        <dbReference type="ARBA" id="ARBA00022737"/>
    </source>
</evidence>
<evidence type="ECO:0000256" key="2">
    <source>
        <dbReference type="ARBA" id="ARBA00022448"/>
    </source>
</evidence>
<dbReference type="Pfam" id="PF00664">
    <property type="entry name" value="ABC_membrane"/>
    <property type="match status" value="1"/>
</dbReference>
<keyword evidence="4" id="KW-0677">Repeat</keyword>
<keyword evidence="8 9" id="KW-0472">Membrane</keyword>
<proteinExistence type="predicted"/>
<feature type="transmembrane region" description="Helical" evidence="9">
    <location>
        <begin position="126"/>
        <end position="148"/>
    </location>
</feature>
<organism evidence="11 12">
    <name type="scientific">Ancylostoma ceylanicum</name>
    <dbReference type="NCBI Taxonomy" id="53326"/>
    <lineage>
        <taxon>Eukaryota</taxon>
        <taxon>Metazoa</taxon>
        <taxon>Ecdysozoa</taxon>
        <taxon>Nematoda</taxon>
        <taxon>Chromadorea</taxon>
        <taxon>Rhabditida</taxon>
        <taxon>Rhabditina</taxon>
        <taxon>Rhabditomorpha</taxon>
        <taxon>Strongyloidea</taxon>
        <taxon>Ancylostomatidae</taxon>
        <taxon>Ancylostomatinae</taxon>
        <taxon>Ancylostoma</taxon>
    </lineage>
</organism>
<keyword evidence="5" id="KW-0547">Nucleotide-binding</keyword>
<dbReference type="InterPro" id="IPR050173">
    <property type="entry name" value="ABC_transporter_C-like"/>
</dbReference>
<dbReference type="Gene3D" id="1.20.1560.10">
    <property type="entry name" value="ABC transporter type 1, transmembrane domain"/>
    <property type="match status" value="1"/>
</dbReference>
<evidence type="ECO:0000313" key="11">
    <source>
        <dbReference type="EMBL" id="EYC24794.1"/>
    </source>
</evidence>
<evidence type="ECO:0000256" key="6">
    <source>
        <dbReference type="ARBA" id="ARBA00022840"/>
    </source>
</evidence>
<feature type="transmembrane region" description="Helical" evidence="9">
    <location>
        <begin position="307"/>
        <end position="340"/>
    </location>
</feature>